<dbReference type="GeneID" id="116413499"/>
<accession>A0A6J3C8V3</accession>
<dbReference type="InParanoid" id="A0A6J3C8V3"/>
<organism evidence="1 2">
    <name type="scientific">Galleria mellonella</name>
    <name type="common">Greater wax moth</name>
    <dbReference type="NCBI Taxonomy" id="7137"/>
    <lineage>
        <taxon>Eukaryota</taxon>
        <taxon>Metazoa</taxon>
        <taxon>Ecdysozoa</taxon>
        <taxon>Arthropoda</taxon>
        <taxon>Hexapoda</taxon>
        <taxon>Insecta</taxon>
        <taxon>Pterygota</taxon>
        <taxon>Neoptera</taxon>
        <taxon>Endopterygota</taxon>
        <taxon>Lepidoptera</taxon>
        <taxon>Glossata</taxon>
        <taxon>Ditrysia</taxon>
        <taxon>Pyraloidea</taxon>
        <taxon>Pyralidae</taxon>
        <taxon>Galleriinae</taxon>
        <taxon>Galleria</taxon>
    </lineage>
</organism>
<keyword evidence="1" id="KW-1185">Reference proteome</keyword>
<dbReference type="Proteomes" id="UP001652740">
    <property type="component" value="Unplaced"/>
</dbReference>
<evidence type="ECO:0000313" key="2">
    <source>
        <dbReference type="RefSeq" id="XP_031768826.2"/>
    </source>
</evidence>
<gene>
    <name evidence="2" type="primary">LOC116413499</name>
</gene>
<reference evidence="2" key="1">
    <citation type="submission" date="2025-08" db="UniProtKB">
        <authorList>
            <consortium name="RefSeq"/>
        </authorList>
    </citation>
    <scope>IDENTIFICATION</scope>
    <source>
        <tissue evidence="2">Whole larvae</tissue>
    </source>
</reference>
<name>A0A6J3C8V3_GALME</name>
<dbReference type="RefSeq" id="XP_031768826.2">
    <property type="nucleotide sequence ID" value="XM_031912966.2"/>
</dbReference>
<evidence type="ECO:0000313" key="1">
    <source>
        <dbReference type="Proteomes" id="UP001652740"/>
    </source>
</evidence>
<dbReference type="KEGG" id="gmw:116413499"/>
<proteinExistence type="predicted"/>
<dbReference type="AlphaFoldDB" id="A0A6J3C8V3"/>
<protein>
    <submittedName>
        <fullName evidence="2">Uncharacterized protein LOC116413499</fullName>
    </submittedName>
</protein>
<sequence length="100" mass="11579">MVDFQETEEDFDIQEIEPPIENLKYKPFDFKSFEPNSPSDLELLAGIAANYMSDLSGLHYTNCQQVAMNYIRQLHNMEFKLRCDTCGTAHNQDEISAPER</sequence>